<dbReference type="Pfam" id="PF13551">
    <property type="entry name" value="HTH_29"/>
    <property type="match status" value="1"/>
</dbReference>
<comment type="caution">
    <text evidence="1">The sequence shown here is derived from an EMBL/GenBank/DDBJ whole genome shotgun (WGS) entry which is preliminary data.</text>
</comment>
<evidence type="ECO:0000313" key="1">
    <source>
        <dbReference type="EMBL" id="RRR51717.1"/>
    </source>
</evidence>
<organism evidence="1 2">
    <name type="scientific">Streptococcus suis</name>
    <dbReference type="NCBI Taxonomy" id="1307"/>
    <lineage>
        <taxon>Bacteria</taxon>
        <taxon>Bacillati</taxon>
        <taxon>Bacillota</taxon>
        <taxon>Bacilli</taxon>
        <taxon>Lactobacillales</taxon>
        <taxon>Streptococcaceae</taxon>
        <taxon>Streptococcus</taxon>
    </lineage>
</organism>
<dbReference type="AlphaFoldDB" id="A0A3R8S810"/>
<dbReference type="EMBL" id="RSDO01000014">
    <property type="protein sequence ID" value="RRR51717.1"/>
    <property type="molecule type" value="Genomic_DNA"/>
</dbReference>
<gene>
    <name evidence="1" type="ORF">EI998_08055</name>
</gene>
<sequence length="102" mass="11826">MQALILYSENQNLTASAKSVGFVHQTVRNLLNRYLDGGLQALLADNRGGRRRAYMTQEEEEQFLNEQLSSALKGELVRLILFWQPIRQKLVEKRLEKDYTLS</sequence>
<reference evidence="1 2" key="2">
    <citation type="submission" date="2018-12" db="EMBL/GenBank/DDBJ databases">
        <title>Whole-genome sequences of fifteen clinical Streptococcus suis strains isolated from pigs between 2006 and 2018.</title>
        <authorList>
            <person name="Stevens M.J.A."/>
            <person name="Cernela N."/>
            <person name="Spoerry Serrano N."/>
            <person name="Schmitt S."/>
            <person name="Schrenzel J."/>
            <person name="Stephan R."/>
        </authorList>
    </citation>
    <scope>NUCLEOTIDE SEQUENCE [LARGE SCALE GENOMIC DNA]</scope>
    <source>
        <strain evidence="1 2">PP422</strain>
    </source>
</reference>
<reference evidence="1 2" key="1">
    <citation type="submission" date="2018-11" db="EMBL/GenBank/DDBJ databases">
        <authorList>
            <person name="Stevens M.J."/>
            <person name="Cernela N."/>
            <person name="Spoerry Serrano N."/>
            <person name="Schmitt S."/>
            <person name="Schrenzel J."/>
            <person name="Stephan R."/>
        </authorList>
    </citation>
    <scope>NUCLEOTIDE SEQUENCE [LARGE SCALE GENOMIC DNA]</scope>
    <source>
        <strain evidence="1 2">PP422</strain>
    </source>
</reference>
<protein>
    <submittedName>
        <fullName evidence="1">Helix-turn-helix domain-containing protein</fullName>
    </submittedName>
</protein>
<accession>A0A3R8S810</accession>
<evidence type="ECO:0000313" key="2">
    <source>
        <dbReference type="Proteomes" id="UP000274117"/>
    </source>
</evidence>
<dbReference type="Proteomes" id="UP000274117">
    <property type="component" value="Unassembled WGS sequence"/>
</dbReference>
<name>A0A3R8S810_STRSU</name>
<proteinExistence type="predicted"/>